<gene>
    <name evidence="2" type="ORF">DFH08DRAFT_805094</name>
</gene>
<protein>
    <submittedName>
        <fullName evidence="2">Uncharacterized protein</fullName>
    </submittedName>
</protein>
<evidence type="ECO:0000256" key="1">
    <source>
        <dbReference type="SAM" id="MobiDB-lite"/>
    </source>
</evidence>
<organism evidence="2 3">
    <name type="scientific">Mycena albidolilacea</name>
    <dbReference type="NCBI Taxonomy" id="1033008"/>
    <lineage>
        <taxon>Eukaryota</taxon>
        <taxon>Fungi</taxon>
        <taxon>Dikarya</taxon>
        <taxon>Basidiomycota</taxon>
        <taxon>Agaricomycotina</taxon>
        <taxon>Agaricomycetes</taxon>
        <taxon>Agaricomycetidae</taxon>
        <taxon>Agaricales</taxon>
        <taxon>Marasmiineae</taxon>
        <taxon>Mycenaceae</taxon>
        <taxon>Mycena</taxon>
    </lineage>
</organism>
<proteinExistence type="predicted"/>
<evidence type="ECO:0000313" key="2">
    <source>
        <dbReference type="EMBL" id="KAJ7353562.1"/>
    </source>
</evidence>
<feature type="region of interest" description="Disordered" evidence="1">
    <location>
        <begin position="218"/>
        <end position="238"/>
    </location>
</feature>
<comment type="caution">
    <text evidence="2">The sequence shown here is derived from an EMBL/GenBank/DDBJ whole genome shotgun (WGS) entry which is preliminary data.</text>
</comment>
<dbReference type="AlphaFoldDB" id="A0AAD7EWG0"/>
<sequence>MASTAQNKLIHARIEQWCRHNYNQGRTPRRGAIKHCREIHININEKGASVTQAITTQLKSPLESYRVSIEVLGSRAASEAVLEPLTRKGLRRTDKARSMGDPPVQLEAQKNLNPDSKTLRICGVDEEPEHDDEEVPNENANAGSFRDQCTCRWPLDFESEASGLSFIRDFLIKWVANSILTLRRHQGINREGTKSQNAPDDFLLSDLTIIWAKNVPATQEEESGTQTRPTLGSKHKAQLEATPRSGWLCTTSLICPELEVTSSLAAAAGHRWLLAAAAERCLAASITEARQSSPVTGGPSYRPLAGFHWFPPEGAGRQQATEVRIEADIPDENHRKPARSDGIQWGFAIGFRWNPASAGGFHWRASAWQWMPPSANADQPVATSAHIITMLRL</sequence>
<dbReference type="Proteomes" id="UP001218218">
    <property type="component" value="Unassembled WGS sequence"/>
</dbReference>
<reference evidence="2" key="1">
    <citation type="submission" date="2023-03" db="EMBL/GenBank/DDBJ databases">
        <title>Massive genome expansion in bonnet fungi (Mycena s.s.) driven by repeated elements and novel gene families across ecological guilds.</title>
        <authorList>
            <consortium name="Lawrence Berkeley National Laboratory"/>
            <person name="Harder C.B."/>
            <person name="Miyauchi S."/>
            <person name="Viragh M."/>
            <person name="Kuo A."/>
            <person name="Thoen E."/>
            <person name="Andreopoulos B."/>
            <person name="Lu D."/>
            <person name="Skrede I."/>
            <person name="Drula E."/>
            <person name="Henrissat B."/>
            <person name="Morin E."/>
            <person name="Kohler A."/>
            <person name="Barry K."/>
            <person name="LaButti K."/>
            <person name="Morin E."/>
            <person name="Salamov A."/>
            <person name="Lipzen A."/>
            <person name="Mereny Z."/>
            <person name="Hegedus B."/>
            <person name="Baldrian P."/>
            <person name="Stursova M."/>
            <person name="Weitz H."/>
            <person name="Taylor A."/>
            <person name="Grigoriev I.V."/>
            <person name="Nagy L.G."/>
            <person name="Martin F."/>
            <person name="Kauserud H."/>
        </authorList>
    </citation>
    <scope>NUCLEOTIDE SEQUENCE</scope>
    <source>
        <strain evidence="2">CBHHK002</strain>
    </source>
</reference>
<keyword evidence="3" id="KW-1185">Reference proteome</keyword>
<name>A0AAD7EWG0_9AGAR</name>
<accession>A0AAD7EWG0</accession>
<evidence type="ECO:0000313" key="3">
    <source>
        <dbReference type="Proteomes" id="UP001218218"/>
    </source>
</evidence>
<dbReference type="EMBL" id="JARIHO010000011">
    <property type="protein sequence ID" value="KAJ7353562.1"/>
    <property type="molecule type" value="Genomic_DNA"/>
</dbReference>